<dbReference type="Proteomes" id="UP000199025">
    <property type="component" value="Unassembled WGS sequence"/>
</dbReference>
<dbReference type="RefSeq" id="WP_091512673.1">
    <property type="nucleotide sequence ID" value="NZ_CBDQZW010000015.1"/>
</dbReference>
<name>A0A1I3YR66_9PSEU</name>
<dbReference type="AlphaFoldDB" id="A0A1I3YR66"/>
<dbReference type="NCBIfam" id="NF040893">
    <property type="entry name" value="SAVMC3_10250"/>
    <property type="match status" value="1"/>
</dbReference>
<accession>A0A1I3YR66</accession>
<proteinExistence type="predicted"/>
<dbReference type="STRING" id="115433.SAMN05421835_118137"/>
<reference evidence="1 2" key="1">
    <citation type="submission" date="2016-10" db="EMBL/GenBank/DDBJ databases">
        <authorList>
            <person name="de Groot N.N."/>
        </authorList>
    </citation>
    <scope>NUCLEOTIDE SEQUENCE [LARGE SCALE GENOMIC DNA]</scope>
    <source>
        <strain evidence="1 2">DSM 44468</strain>
    </source>
</reference>
<protein>
    <submittedName>
        <fullName evidence="1">Uncharacterized protein</fullName>
    </submittedName>
</protein>
<gene>
    <name evidence="1" type="ORF">SAMN05421835_118137</name>
</gene>
<evidence type="ECO:0000313" key="2">
    <source>
        <dbReference type="Proteomes" id="UP000199025"/>
    </source>
</evidence>
<evidence type="ECO:0000313" key="1">
    <source>
        <dbReference type="EMBL" id="SFK34273.1"/>
    </source>
</evidence>
<dbReference type="EMBL" id="FORP01000018">
    <property type="protein sequence ID" value="SFK34273.1"/>
    <property type="molecule type" value="Genomic_DNA"/>
</dbReference>
<dbReference type="OrthoDB" id="3629987at2"/>
<organism evidence="1 2">
    <name type="scientific">Amycolatopsis sacchari</name>
    <dbReference type="NCBI Taxonomy" id="115433"/>
    <lineage>
        <taxon>Bacteria</taxon>
        <taxon>Bacillati</taxon>
        <taxon>Actinomycetota</taxon>
        <taxon>Actinomycetes</taxon>
        <taxon>Pseudonocardiales</taxon>
        <taxon>Pseudonocardiaceae</taxon>
        <taxon>Amycolatopsis</taxon>
    </lineage>
</organism>
<keyword evidence="2" id="KW-1185">Reference proteome</keyword>
<dbReference type="InterPro" id="IPR054284">
    <property type="entry name" value="DUF7019"/>
</dbReference>
<dbReference type="Pfam" id="PF22880">
    <property type="entry name" value="DUF7019"/>
    <property type="match status" value="1"/>
</dbReference>
<sequence>MRDLVYLSQAKLTQLRPTLGGRGRWSRDVDAEVKTPLGGLKVGRAAQPPEPHVEAVVARLEAAEPGPLWYPDPAVRPGRWVHFEAELSYAEVSDSVVFLAAGESPRLLLHGSAEHLVGQPPTSPGRGGNLLASHWYRFRQLLDAEPDEMPGHWPARVLSMLEELLQPRFTAEWMAGYARVTAKFPASDGGPELLAASPLYVERVAPPEAG</sequence>